<dbReference type="InterPro" id="IPR001650">
    <property type="entry name" value="Helicase_C-like"/>
</dbReference>
<dbReference type="GO" id="GO:0008380">
    <property type="term" value="P:RNA splicing"/>
    <property type="evidence" value="ECO:0007669"/>
    <property type="project" value="UniProtKB-KW"/>
</dbReference>
<dbReference type="PROSITE" id="PS51192">
    <property type="entry name" value="HELICASE_ATP_BIND_1"/>
    <property type="match status" value="1"/>
</dbReference>
<evidence type="ECO:0000259" key="10">
    <source>
        <dbReference type="PROSITE" id="PS51192"/>
    </source>
</evidence>
<evidence type="ECO:0000256" key="7">
    <source>
        <dbReference type="ARBA" id="ARBA00023187"/>
    </source>
</evidence>
<dbReference type="SMART" id="SM00847">
    <property type="entry name" value="HA2"/>
    <property type="match status" value="1"/>
</dbReference>
<dbReference type="SUPFAM" id="SSF52540">
    <property type="entry name" value="P-loop containing nucleoside triphosphate hydrolases"/>
    <property type="match status" value="1"/>
</dbReference>
<feature type="compositionally biased region" description="Basic and acidic residues" evidence="9">
    <location>
        <begin position="181"/>
        <end position="193"/>
    </location>
</feature>
<dbReference type="SMART" id="SM00487">
    <property type="entry name" value="DEXDc"/>
    <property type="match status" value="1"/>
</dbReference>
<dbReference type="Proteomes" id="UP000245591">
    <property type="component" value="Unassembled WGS sequence"/>
</dbReference>
<dbReference type="EMBL" id="MBFU01000510">
    <property type="protein sequence ID" value="PVZ98783.1"/>
    <property type="molecule type" value="Genomic_DNA"/>
</dbReference>
<evidence type="ECO:0000256" key="4">
    <source>
        <dbReference type="ARBA" id="ARBA00022801"/>
    </source>
</evidence>
<keyword evidence="4" id="KW-0378">Hydrolase</keyword>
<dbReference type="FunFam" id="1.20.120.1080:FF:000001">
    <property type="entry name" value="Pre-mRNA-splicing factor ATP-dependent RNA helicase"/>
    <property type="match status" value="1"/>
</dbReference>
<dbReference type="Pfam" id="PF07717">
    <property type="entry name" value="OB_NTP_bind"/>
    <property type="match status" value="1"/>
</dbReference>
<evidence type="ECO:0000313" key="12">
    <source>
        <dbReference type="EMBL" id="PVZ98783.1"/>
    </source>
</evidence>
<dbReference type="PANTHER" id="PTHR18934">
    <property type="entry name" value="ATP-DEPENDENT RNA HELICASE"/>
    <property type="match status" value="1"/>
</dbReference>
<sequence>MSLNQWVSDKLLSLTGISTDEAADFLISLARKAENISKFKKDVLGLGLLSGDNYNEFCEQLFSKAGNVYKNNLNNVVTENKRKTKKDHSRLEKTTKKDKDLFNDLESIDSTNVIRLEDSKKSKHEVNGTHKTKGLSRKVDESGWESNEEEKRLIEEQIKRVKLKDSTHRDMDLDSSQSEDEYTKAEKEMDVDEKERDEFVKRLRRKDEESTKKLVEDKSSVSKSGVVDRRMLANDRELRKQYLPDLRERARQQYLGVREEQQLELLRREIKEEEFLFGDEKLTEKELAELEYKKKVLQLTEERKQISKIDGGYNMPEDYITEKGEIDRKKKEAALYGRYVEPEQQKKFISEQEQWEKQQIEKSLAKPGRLDVESNELQKEYEYVLDTDEIDFVMEETLFEEAKENELHKFLDQTERKRASIKEVRESLPIYKYRDPLLEAINEFQILIIVGETGSGKTTQLPQYMYEAGYCKDGKKVGCTQPRRVAAMSVAARVAEESGTKIGHEVGYSIRFEDCTSDRTRIKYMTDGMLLREFMVEPDLGGYSCLMIDEAHERTLHTDILFALVKDIARFRPDLKLLISSATMDAQKFSAYFDDAPIFKIPGRPYPVEIYNTKAPEANYLTAAVTTVLQIHASQPKGDILVFLTGQDEIETAEENLTAACRALGSRIGELLICPIYSNLPSELQAKIFEPTPEGSRKVILATNIAETSITIDGIVYVIDPGFVKQNSYNPRSGIESLQVVPCSRASANQRSGRAGRVGPGKCFRLYTQYAYLNELEDNTQPEILRVNLSSVVLTLKCLGIHNLIKFDFMDPPSPELLKLALEQLYALGALNDRGEMTKLGRRMAEFPMDPMMSRALIASEKHNCPNEMATIMAMLSVSGSLLYRPKEKKVFADKAHANFVVGGGDHLALLNIWNQWVETGYSMQWCYENYIQYRSMNRARDTRDQIVGLMERVEIPIDSKEETEGEGYKTTGEIIANSVNIRKAITSGFFFNSAKLNKAGDGYSTVKRHNTVYIHPSSTMLEEKPKWIVYYELVLTSKEYMRQVIEIEPEWLIELAPHFYSKSEIEDPSKKKLPKQIKK</sequence>
<proteinExistence type="predicted"/>
<keyword evidence="5" id="KW-0347">Helicase</keyword>
<dbReference type="PROSITE" id="PS00690">
    <property type="entry name" value="DEAH_ATP_HELICASE"/>
    <property type="match status" value="1"/>
</dbReference>
<comment type="catalytic activity">
    <reaction evidence="8">
        <text>ATP + H2O = ADP + phosphate + H(+)</text>
        <dbReference type="Rhea" id="RHEA:13065"/>
        <dbReference type="ChEBI" id="CHEBI:15377"/>
        <dbReference type="ChEBI" id="CHEBI:15378"/>
        <dbReference type="ChEBI" id="CHEBI:30616"/>
        <dbReference type="ChEBI" id="CHEBI:43474"/>
        <dbReference type="ChEBI" id="CHEBI:456216"/>
        <dbReference type="EC" id="3.6.4.13"/>
    </reaction>
</comment>
<dbReference type="InterPro" id="IPR027417">
    <property type="entry name" value="P-loop_NTPase"/>
</dbReference>
<dbReference type="GO" id="GO:0005684">
    <property type="term" value="C:U2-type spliceosomal complex"/>
    <property type="evidence" value="ECO:0007669"/>
    <property type="project" value="UniProtKB-ARBA"/>
</dbReference>
<feature type="domain" description="Helicase ATP-binding" evidence="10">
    <location>
        <begin position="438"/>
        <end position="602"/>
    </location>
</feature>
<keyword evidence="7" id="KW-0508">mRNA splicing</keyword>
<dbReference type="InterPro" id="IPR011709">
    <property type="entry name" value="DEAD-box_helicase_OB_fold"/>
</dbReference>
<dbReference type="EC" id="3.6.4.13" evidence="1"/>
<dbReference type="AlphaFoldDB" id="A0A2U1J151"/>
<dbReference type="SMART" id="SM00490">
    <property type="entry name" value="HELICc"/>
    <property type="match status" value="1"/>
</dbReference>
<dbReference type="FunFam" id="3.40.50.300:FF:000594">
    <property type="entry name" value="Pre-mRNA-splicing factor ATP-dependent RNA helicase"/>
    <property type="match status" value="1"/>
</dbReference>
<feature type="region of interest" description="Disordered" evidence="9">
    <location>
        <begin position="119"/>
        <end position="150"/>
    </location>
</feature>
<dbReference type="InterPro" id="IPR007502">
    <property type="entry name" value="Helicase-assoc_dom"/>
</dbReference>
<evidence type="ECO:0000256" key="2">
    <source>
        <dbReference type="ARBA" id="ARBA00022664"/>
    </source>
</evidence>
<name>A0A2U1J151_SMIAN</name>
<dbReference type="GO" id="GO:0006397">
    <property type="term" value="P:mRNA processing"/>
    <property type="evidence" value="ECO:0007669"/>
    <property type="project" value="UniProtKB-KW"/>
</dbReference>
<dbReference type="GO" id="GO:0003723">
    <property type="term" value="F:RNA binding"/>
    <property type="evidence" value="ECO:0007669"/>
    <property type="project" value="TreeGrafter"/>
</dbReference>
<evidence type="ECO:0000256" key="9">
    <source>
        <dbReference type="SAM" id="MobiDB-lite"/>
    </source>
</evidence>
<feature type="region of interest" description="Disordered" evidence="9">
    <location>
        <begin position="164"/>
        <end position="193"/>
    </location>
</feature>
<dbReference type="PANTHER" id="PTHR18934:SF83">
    <property type="entry name" value="PRE-MRNA-SPLICING FACTOR ATP-DEPENDENT RNA HELICASE DHX16"/>
    <property type="match status" value="1"/>
</dbReference>
<feature type="domain" description="Helicase C-terminal" evidence="11">
    <location>
        <begin position="624"/>
        <end position="800"/>
    </location>
</feature>
<evidence type="ECO:0000256" key="8">
    <source>
        <dbReference type="ARBA" id="ARBA00047984"/>
    </source>
</evidence>
<keyword evidence="6" id="KW-0067">ATP-binding</keyword>
<gene>
    <name evidence="12" type="ORF">BB558_005214</name>
</gene>
<dbReference type="InterPro" id="IPR011545">
    <property type="entry name" value="DEAD/DEAH_box_helicase_dom"/>
</dbReference>
<accession>A0A2U1J151</accession>
<organism evidence="12 13">
    <name type="scientific">Smittium angustum</name>
    <dbReference type="NCBI Taxonomy" id="133377"/>
    <lineage>
        <taxon>Eukaryota</taxon>
        <taxon>Fungi</taxon>
        <taxon>Fungi incertae sedis</taxon>
        <taxon>Zoopagomycota</taxon>
        <taxon>Kickxellomycotina</taxon>
        <taxon>Harpellomycetes</taxon>
        <taxon>Harpellales</taxon>
        <taxon>Legeriomycetaceae</taxon>
        <taxon>Smittium</taxon>
    </lineage>
</organism>
<dbReference type="GO" id="GO:0071013">
    <property type="term" value="C:catalytic step 2 spliceosome"/>
    <property type="evidence" value="ECO:0007669"/>
    <property type="project" value="TreeGrafter"/>
</dbReference>
<reference evidence="12 13" key="1">
    <citation type="journal article" date="2018" name="MBio">
        <title>Comparative Genomics Reveals the Core Gene Toolbox for the Fungus-Insect Symbiosis.</title>
        <authorList>
            <person name="Wang Y."/>
            <person name="Stata M."/>
            <person name="Wang W."/>
            <person name="Stajich J.E."/>
            <person name="White M.M."/>
            <person name="Moncalvo J.M."/>
        </authorList>
    </citation>
    <scope>NUCLEOTIDE SEQUENCE [LARGE SCALE GENOMIC DNA]</scope>
    <source>
        <strain evidence="12 13">AUS-126-30</strain>
    </source>
</reference>
<dbReference type="PROSITE" id="PS51194">
    <property type="entry name" value="HELICASE_CTER"/>
    <property type="match status" value="1"/>
</dbReference>
<dbReference type="Pfam" id="PF04408">
    <property type="entry name" value="WHD_HA2"/>
    <property type="match status" value="1"/>
</dbReference>
<keyword evidence="13" id="KW-1185">Reference proteome</keyword>
<dbReference type="GO" id="GO:0003724">
    <property type="term" value="F:RNA helicase activity"/>
    <property type="evidence" value="ECO:0007669"/>
    <property type="project" value="UniProtKB-EC"/>
</dbReference>
<dbReference type="Pfam" id="PF00270">
    <property type="entry name" value="DEAD"/>
    <property type="match status" value="1"/>
</dbReference>
<dbReference type="Gene3D" id="1.20.120.1080">
    <property type="match status" value="1"/>
</dbReference>
<evidence type="ECO:0000256" key="1">
    <source>
        <dbReference type="ARBA" id="ARBA00012552"/>
    </source>
</evidence>
<evidence type="ECO:0000256" key="3">
    <source>
        <dbReference type="ARBA" id="ARBA00022741"/>
    </source>
</evidence>
<dbReference type="GO" id="GO:0016787">
    <property type="term" value="F:hydrolase activity"/>
    <property type="evidence" value="ECO:0007669"/>
    <property type="project" value="UniProtKB-KW"/>
</dbReference>
<dbReference type="CDD" id="cd18791">
    <property type="entry name" value="SF2_C_RHA"/>
    <property type="match status" value="1"/>
</dbReference>
<dbReference type="InterPro" id="IPR002464">
    <property type="entry name" value="DNA/RNA_helicase_DEAH_CS"/>
</dbReference>
<keyword evidence="2" id="KW-0507">mRNA processing</keyword>
<evidence type="ECO:0000256" key="5">
    <source>
        <dbReference type="ARBA" id="ARBA00022806"/>
    </source>
</evidence>
<evidence type="ECO:0000259" key="11">
    <source>
        <dbReference type="PROSITE" id="PS51194"/>
    </source>
</evidence>
<dbReference type="InterPro" id="IPR014001">
    <property type="entry name" value="Helicase_ATP-bd"/>
</dbReference>
<dbReference type="Gene3D" id="3.40.50.300">
    <property type="entry name" value="P-loop containing nucleotide triphosphate hydrolases"/>
    <property type="match status" value="2"/>
</dbReference>
<protein>
    <recommendedName>
        <fullName evidence="1">RNA helicase</fullName>
        <ecNumber evidence="1">3.6.4.13</ecNumber>
    </recommendedName>
</protein>
<dbReference type="FunFam" id="3.40.50.300:FF:000007">
    <property type="entry name" value="Pre-mRNA-splicing factor ATP-dependent RNA helicase"/>
    <property type="match status" value="1"/>
</dbReference>
<evidence type="ECO:0000313" key="13">
    <source>
        <dbReference type="Proteomes" id="UP000245591"/>
    </source>
</evidence>
<dbReference type="InterPro" id="IPR048333">
    <property type="entry name" value="HA2_WH"/>
</dbReference>
<feature type="compositionally biased region" description="Basic and acidic residues" evidence="9">
    <location>
        <begin position="119"/>
        <end position="128"/>
    </location>
</feature>
<keyword evidence="3" id="KW-0547">Nucleotide-binding</keyword>
<dbReference type="GO" id="GO:0005524">
    <property type="term" value="F:ATP binding"/>
    <property type="evidence" value="ECO:0007669"/>
    <property type="project" value="UniProtKB-KW"/>
</dbReference>
<dbReference type="Pfam" id="PF00271">
    <property type="entry name" value="Helicase_C"/>
    <property type="match status" value="1"/>
</dbReference>
<comment type="caution">
    <text evidence="12">The sequence shown here is derived from an EMBL/GenBank/DDBJ whole genome shotgun (WGS) entry which is preliminary data.</text>
</comment>
<dbReference type="Pfam" id="PF21010">
    <property type="entry name" value="HA2_C"/>
    <property type="match status" value="1"/>
</dbReference>
<evidence type="ECO:0000256" key="6">
    <source>
        <dbReference type="ARBA" id="ARBA00022840"/>
    </source>
</evidence>